<dbReference type="AlphaFoldDB" id="A0A9X0CJN7"/>
<keyword evidence="3" id="KW-1185">Reference proteome</keyword>
<dbReference type="Proteomes" id="UP001163046">
    <property type="component" value="Unassembled WGS sequence"/>
</dbReference>
<dbReference type="PANTHER" id="PTHR10974:SF1">
    <property type="entry name" value="FI08016P-RELATED"/>
    <property type="match status" value="1"/>
</dbReference>
<dbReference type="OrthoDB" id="413313at2759"/>
<keyword evidence="1" id="KW-0472">Membrane</keyword>
<dbReference type="EMBL" id="MU827320">
    <property type="protein sequence ID" value="KAJ7357525.1"/>
    <property type="molecule type" value="Genomic_DNA"/>
</dbReference>
<organism evidence="2 3">
    <name type="scientific">Desmophyllum pertusum</name>
    <dbReference type="NCBI Taxonomy" id="174260"/>
    <lineage>
        <taxon>Eukaryota</taxon>
        <taxon>Metazoa</taxon>
        <taxon>Cnidaria</taxon>
        <taxon>Anthozoa</taxon>
        <taxon>Hexacorallia</taxon>
        <taxon>Scleractinia</taxon>
        <taxon>Caryophylliina</taxon>
        <taxon>Caryophylliidae</taxon>
        <taxon>Desmophyllum</taxon>
    </lineage>
</organism>
<evidence type="ECO:0000256" key="1">
    <source>
        <dbReference type="SAM" id="Phobius"/>
    </source>
</evidence>
<dbReference type="InterPro" id="IPR004245">
    <property type="entry name" value="DUF229"/>
</dbReference>
<feature type="transmembrane region" description="Helical" evidence="1">
    <location>
        <begin position="26"/>
        <end position="46"/>
    </location>
</feature>
<reference evidence="2" key="1">
    <citation type="submission" date="2023-01" db="EMBL/GenBank/DDBJ databases">
        <title>Genome assembly of the deep-sea coral Lophelia pertusa.</title>
        <authorList>
            <person name="Herrera S."/>
            <person name="Cordes E."/>
        </authorList>
    </citation>
    <scope>NUCLEOTIDE SEQUENCE</scope>
    <source>
        <strain evidence="2">USNM1676648</strain>
        <tissue evidence="2">Polyp</tissue>
    </source>
</reference>
<dbReference type="PANTHER" id="PTHR10974">
    <property type="entry name" value="FI08016P-RELATED"/>
    <property type="match status" value="1"/>
</dbReference>
<comment type="caution">
    <text evidence="2">The sequence shown here is derived from an EMBL/GenBank/DDBJ whole genome shotgun (WGS) entry which is preliminary data.</text>
</comment>
<dbReference type="GO" id="GO:0005615">
    <property type="term" value="C:extracellular space"/>
    <property type="evidence" value="ECO:0007669"/>
    <property type="project" value="TreeGrafter"/>
</dbReference>
<dbReference type="Pfam" id="PF02995">
    <property type="entry name" value="DUF229"/>
    <property type="match status" value="1"/>
</dbReference>
<evidence type="ECO:0000313" key="2">
    <source>
        <dbReference type="EMBL" id="KAJ7357525.1"/>
    </source>
</evidence>
<keyword evidence="1" id="KW-0812">Transmembrane</keyword>
<sequence length="386" mass="43820">MVLIKKMLGKQLVCLTLCRRIQLRRLHIAFMLVMWCAVVVVFYFSVYGSQFNKTLRVKYTRRVGNYSSACRLPNLDPFHPSILEFVTDLGKLQCTGERYSTFKDNVLEVKGDGIASVQYRTLERRPGDDFKVVLSDPSNVWNLVLPTLQPKHATATLTPGSWNTSQRKPISGIFEGKATVQADFVLVDVVTTSSDVKSDVHMQVSPKQEVLARPQKPVGIPLDVALIMYDSTSAANFRRKMPNTLEYLTKNLNSVLLQGIPAKCWVAKYITDDARQLWAIGTTAQLCAMLTGIAEKKQPEARRSEVVSDSVDKWRWIFKNYKEKGYATLFSEDSPRIATFNYRLHGFKEPPTDHYARPFWLEAEEIIDGYCIGGRAGSQTFHWNTC</sequence>
<gene>
    <name evidence="2" type="ORF">OS493_024330</name>
</gene>
<name>A0A9X0CJN7_9CNID</name>
<evidence type="ECO:0000313" key="3">
    <source>
        <dbReference type="Proteomes" id="UP001163046"/>
    </source>
</evidence>
<protein>
    <submittedName>
        <fullName evidence="2">Uncharacterized protein</fullName>
    </submittedName>
</protein>
<keyword evidence="1" id="KW-1133">Transmembrane helix</keyword>
<accession>A0A9X0CJN7</accession>
<proteinExistence type="predicted"/>